<proteinExistence type="predicted"/>
<accession>A0A150INP9</accession>
<dbReference type="InterPro" id="IPR036890">
    <property type="entry name" value="HATPase_C_sf"/>
</dbReference>
<name>A0A150INP9_9EURY</name>
<dbReference type="GO" id="GO:0005886">
    <property type="term" value="C:plasma membrane"/>
    <property type="evidence" value="ECO:0007669"/>
    <property type="project" value="TreeGrafter"/>
</dbReference>
<dbReference type="GO" id="GO:0016036">
    <property type="term" value="P:cellular response to phosphate starvation"/>
    <property type="evidence" value="ECO:0007669"/>
    <property type="project" value="TreeGrafter"/>
</dbReference>
<evidence type="ECO:0000259" key="7">
    <source>
        <dbReference type="PROSITE" id="PS50109"/>
    </source>
</evidence>
<dbReference type="EC" id="2.7.13.3" evidence="2"/>
<organism evidence="8 9">
    <name type="scientific">Candidatus Methanofastidiosum methylothiophilum</name>
    <dbReference type="NCBI Taxonomy" id="1705564"/>
    <lineage>
        <taxon>Archaea</taxon>
        <taxon>Methanobacteriati</taxon>
        <taxon>Methanobacteriota</taxon>
        <taxon>Stenosarchaea group</taxon>
        <taxon>Candidatus Methanofastidiosia</taxon>
        <taxon>Candidatus Methanofastidiosales</taxon>
        <taxon>Candidatus Methanofastidiosaceae</taxon>
        <taxon>Candidatus Methanofastidiosum</taxon>
    </lineage>
</organism>
<keyword evidence="3" id="KW-0597">Phosphoprotein</keyword>
<evidence type="ECO:0000256" key="3">
    <source>
        <dbReference type="ARBA" id="ARBA00022553"/>
    </source>
</evidence>
<dbReference type="SMART" id="SM00387">
    <property type="entry name" value="HATPase_c"/>
    <property type="match status" value="1"/>
</dbReference>
<dbReference type="AlphaFoldDB" id="A0A150INP9"/>
<evidence type="ECO:0000256" key="5">
    <source>
        <dbReference type="ARBA" id="ARBA00022777"/>
    </source>
</evidence>
<dbReference type="EMBL" id="LNGF01000064">
    <property type="protein sequence ID" value="KYC46518.1"/>
    <property type="molecule type" value="Genomic_DNA"/>
</dbReference>
<dbReference type="InterPro" id="IPR050351">
    <property type="entry name" value="BphY/WalK/GraS-like"/>
</dbReference>
<dbReference type="PROSITE" id="PS50109">
    <property type="entry name" value="HIS_KIN"/>
    <property type="match status" value="1"/>
</dbReference>
<dbReference type="GO" id="GO:0000155">
    <property type="term" value="F:phosphorelay sensor kinase activity"/>
    <property type="evidence" value="ECO:0007669"/>
    <property type="project" value="TreeGrafter"/>
</dbReference>
<keyword evidence="4" id="KW-0808">Transferase</keyword>
<comment type="catalytic activity">
    <reaction evidence="1">
        <text>ATP + protein L-histidine = ADP + protein N-phospho-L-histidine.</text>
        <dbReference type="EC" id="2.7.13.3"/>
    </reaction>
</comment>
<evidence type="ECO:0000313" key="8">
    <source>
        <dbReference type="EMBL" id="KYC46518.1"/>
    </source>
</evidence>
<dbReference type="PANTHER" id="PTHR45453:SF1">
    <property type="entry name" value="PHOSPHATE REGULON SENSOR PROTEIN PHOR"/>
    <property type="match status" value="1"/>
</dbReference>
<evidence type="ECO:0000313" key="9">
    <source>
        <dbReference type="Proteomes" id="UP000091929"/>
    </source>
</evidence>
<evidence type="ECO:0000256" key="2">
    <source>
        <dbReference type="ARBA" id="ARBA00012438"/>
    </source>
</evidence>
<dbReference type="Gene3D" id="3.30.565.10">
    <property type="entry name" value="Histidine kinase-like ATPase, C-terminal domain"/>
    <property type="match status" value="1"/>
</dbReference>
<dbReference type="SUPFAM" id="SSF55874">
    <property type="entry name" value="ATPase domain of HSP90 chaperone/DNA topoisomerase II/histidine kinase"/>
    <property type="match status" value="1"/>
</dbReference>
<dbReference type="InterPro" id="IPR005467">
    <property type="entry name" value="His_kinase_dom"/>
</dbReference>
<dbReference type="Pfam" id="PF02518">
    <property type="entry name" value="HATPase_c"/>
    <property type="match status" value="1"/>
</dbReference>
<dbReference type="InterPro" id="IPR003594">
    <property type="entry name" value="HATPase_dom"/>
</dbReference>
<gene>
    <name evidence="8" type="ORF">APG11_01849</name>
</gene>
<evidence type="ECO:0000256" key="4">
    <source>
        <dbReference type="ARBA" id="ARBA00022679"/>
    </source>
</evidence>
<dbReference type="Proteomes" id="UP000091929">
    <property type="component" value="Unassembled WGS sequence"/>
</dbReference>
<dbReference type="GO" id="GO:0004721">
    <property type="term" value="F:phosphoprotein phosphatase activity"/>
    <property type="evidence" value="ECO:0007669"/>
    <property type="project" value="TreeGrafter"/>
</dbReference>
<evidence type="ECO:0000256" key="6">
    <source>
        <dbReference type="ARBA" id="ARBA00023012"/>
    </source>
</evidence>
<dbReference type="PANTHER" id="PTHR45453">
    <property type="entry name" value="PHOSPHATE REGULON SENSOR PROTEIN PHOR"/>
    <property type="match status" value="1"/>
</dbReference>
<reference evidence="8 9" key="1">
    <citation type="journal article" date="2016" name="ISME J.">
        <title>Chasing the elusive Euryarchaeota class WSA2: genomes reveal a uniquely fastidious methyl-reducing methanogen.</title>
        <authorList>
            <person name="Nobu M.K."/>
            <person name="Narihiro T."/>
            <person name="Kuroda K."/>
            <person name="Mei R."/>
            <person name="Liu W.T."/>
        </authorList>
    </citation>
    <scope>NUCLEOTIDE SEQUENCE [LARGE SCALE GENOMIC DNA]</scope>
    <source>
        <strain evidence="8">B15fssc0709_Meth_Bin003</strain>
    </source>
</reference>
<dbReference type="InterPro" id="IPR018771">
    <property type="entry name" value="PocR_dom"/>
</dbReference>
<keyword evidence="6" id="KW-0902">Two-component regulatory system</keyword>
<evidence type="ECO:0000256" key="1">
    <source>
        <dbReference type="ARBA" id="ARBA00000085"/>
    </source>
</evidence>
<keyword evidence="5" id="KW-0418">Kinase</keyword>
<comment type="caution">
    <text evidence="8">The sequence shown here is derived from an EMBL/GenBank/DDBJ whole genome shotgun (WGS) entry which is preliminary data.</text>
</comment>
<dbReference type="Pfam" id="PF10114">
    <property type="entry name" value="PocR"/>
    <property type="match status" value="1"/>
</dbReference>
<sequence>MVGISLLDPEFSKSFLDLIANLSKLSVSLFIEGPDLLDEACLRDIVQYDPEVPIPTGFIYITEDNLPEFCKFIRSDSRFNGICDIRMPPGKGRIFRCPAGLWCQSLPFSLPDGRIAFVAIGHRRIEGEIDGKKRDDLSKEKLEEFIESYGLSRDTSFHLNILYEKVPSVNVAEYDNKLFKNIYILEDFISERQKLFDKEREISHKYKCVIQDSAHKLSLPMQALTSLASVLSKDVVLKDYPRQKEIAERILHETIELSYAISDLKNIMRNEEKQRSPVLEEVNIAKCLNNTIGLFRYNARKKGIFIKDPLLKTTNFIVCASKSEANHMLFNLMNNAVKYSFPPKVPNTRYISSSICGYNKECCVEIVNFGPGILRDEIGNIGTRGTRGRIGQEFAPDGCGLGLATVKDILVSFSGRLEILSEKVGNGDDYSSPYKTTVKIYLPYSIYKRK</sequence>
<feature type="domain" description="Histidine kinase" evidence="7">
    <location>
        <begin position="212"/>
        <end position="446"/>
    </location>
</feature>
<protein>
    <recommendedName>
        <fullName evidence="2">histidine kinase</fullName>
        <ecNumber evidence="2">2.7.13.3</ecNumber>
    </recommendedName>
</protein>